<keyword evidence="6 9" id="KW-0695">RNA-directed DNA polymerase</keyword>
<keyword evidence="3" id="KW-0548">Nucleotidyltransferase</keyword>
<proteinExistence type="predicted"/>
<dbReference type="PROSITE" id="PS50878">
    <property type="entry name" value="RT_POL"/>
    <property type="match status" value="1"/>
</dbReference>
<sequence>MAPCDGFFDEAGSGFWRASLPGATPGYAVLPDRSTSGAALRSAQLGTRTERQVIEETIAAMTTETTQVTPASATLKRKPRPSTSAIAATLAQAFLNSPQWSKPEMTVAGAQVLGARRRWLGPLAAHVLLSYPRPPVDAPRELTATILASEPFVDAVAKAASQYKPIRLSSYALAPATARENRQARVPRIDTLAALADKLHLTLGELDWFSDPQHWNRTAARKLQHYRYVWRARPGRLPRLLEIPGLRLRNVQRTVLTELLYPLELHDAAHGFVPGRSVVTGAARHTGKEVVVNLDLTTFFAKVTAGRVFGTLRQAGFTESVAHRLTGICTHVVPPRILAQMPPGGDADQRFALRRALSQPHLPQGAPSSPVLANLALRKLDSRLAGLADTFDAGYTRYADDLTFSGGRELARRADAFMRTATGIIENEGHGVNKLKSRVRPAAVRQVVTSVVVNQRTNINRLDFDRLKATLHNCLRHGPESQNREAHADFRAQLLGRISWVTALNPDRGAKLLRDFHLIAWE</sequence>
<dbReference type="GO" id="GO:0046872">
    <property type="term" value="F:metal ion binding"/>
    <property type="evidence" value="ECO:0007669"/>
    <property type="project" value="UniProtKB-KW"/>
</dbReference>
<evidence type="ECO:0000256" key="3">
    <source>
        <dbReference type="ARBA" id="ARBA00022695"/>
    </source>
</evidence>
<dbReference type="GO" id="GO:0003964">
    <property type="term" value="F:RNA-directed DNA polymerase activity"/>
    <property type="evidence" value="ECO:0007669"/>
    <property type="project" value="UniProtKB-KW"/>
</dbReference>
<accession>A0A1H5LCL2</accession>
<dbReference type="EC" id="2.7.7.49" evidence="1"/>
<dbReference type="Pfam" id="PF00078">
    <property type="entry name" value="RVT_1"/>
    <property type="match status" value="1"/>
</dbReference>
<feature type="domain" description="Reverse transcriptase" evidence="8">
    <location>
        <begin position="210"/>
        <end position="453"/>
    </location>
</feature>
<dbReference type="PANTHER" id="PTHR34047">
    <property type="entry name" value="NUCLEAR INTRON MATURASE 1, MITOCHONDRIAL-RELATED"/>
    <property type="match status" value="1"/>
</dbReference>
<dbReference type="InterPro" id="IPR000477">
    <property type="entry name" value="RT_dom"/>
</dbReference>
<dbReference type="InterPro" id="IPR051083">
    <property type="entry name" value="GrpII_Intron_Splice-Mob/Def"/>
</dbReference>
<comment type="catalytic activity">
    <reaction evidence="7">
        <text>DNA(n) + a 2'-deoxyribonucleoside 5'-triphosphate = DNA(n+1) + diphosphate</text>
        <dbReference type="Rhea" id="RHEA:22508"/>
        <dbReference type="Rhea" id="RHEA-COMP:17339"/>
        <dbReference type="Rhea" id="RHEA-COMP:17340"/>
        <dbReference type="ChEBI" id="CHEBI:33019"/>
        <dbReference type="ChEBI" id="CHEBI:61560"/>
        <dbReference type="ChEBI" id="CHEBI:173112"/>
        <dbReference type="EC" id="2.7.7.49"/>
    </reaction>
</comment>
<dbReference type="EMBL" id="FNTV01000001">
    <property type="protein sequence ID" value="SEE74779.1"/>
    <property type="molecule type" value="Genomic_DNA"/>
</dbReference>
<evidence type="ECO:0000313" key="10">
    <source>
        <dbReference type="Proteomes" id="UP000182725"/>
    </source>
</evidence>
<evidence type="ECO:0000256" key="7">
    <source>
        <dbReference type="ARBA" id="ARBA00048173"/>
    </source>
</evidence>
<reference evidence="9 10" key="1">
    <citation type="submission" date="2016-10" db="EMBL/GenBank/DDBJ databases">
        <authorList>
            <person name="de Groot N.N."/>
        </authorList>
    </citation>
    <scope>NUCLEOTIDE SEQUENCE [LARGE SCALE GENOMIC DNA]</scope>
    <source>
        <strain evidence="9 10">DSM 22274</strain>
    </source>
</reference>
<evidence type="ECO:0000313" key="9">
    <source>
        <dbReference type="EMBL" id="SEE74779.1"/>
    </source>
</evidence>
<dbReference type="AlphaFoldDB" id="A0A1H5LCL2"/>
<dbReference type="PRINTS" id="PR00866">
    <property type="entry name" value="RNADNAPOLMS"/>
</dbReference>
<dbReference type="Proteomes" id="UP000182725">
    <property type="component" value="Unassembled WGS sequence"/>
</dbReference>
<evidence type="ECO:0000256" key="4">
    <source>
        <dbReference type="ARBA" id="ARBA00022723"/>
    </source>
</evidence>
<dbReference type="InterPro" id="IPR000123">
    <property type="entry name" value="Reverse_transcriptase_msDNA"/>
</dbReference>
<name>A0A1H5LCL2_9MICC</name>
<evidence type="ECO:0000256" key="6">
    <source>
        <dbReference type="ARBA" id="ARBA00022918"/>
    </source>
</evidence>
<gene>
    <name evidence="9" type="ORF">SAMN04489740_2403</name>
</gene>
<dbReference type="CDD" id="cd03487">
    <property type="entry name" value="RT_Bac_retron_II"/>
    <property type="match status" value="1"/>
</dbReference>
<keyword evidence="2" id="KW-0808">Transferase</keyword>
<keyword evidence="5" id="KW-0460">Magnesium</keyword>
<evidence type="ECO:0000256" key="5">
    <source>
        <dbReference type="ARBA" id="ARBA00022842"/>
    </source>
</evidence>
<evidence type="ECO:0000256" key="1">
    <source>
        <dbReference type="ARBA" id="ARBA00012493"/>
    </source>
</evidence>
<evidence type="ECO:0000256" key="2">
    <source>
        <dbReference type="ARBA" id="ARBA00022679"/>
    </source>
</evidence>
<protein>
    <recommendedName>
        <fullName evidence="1">RNA-directed DNA polymerase</fullName>
        <ecNumber evidence="1">2.7.7.49</ecNumber>
    </recommendedName>
</protein>
<evidence type="ECO:0000259" key="8">
    <source>
        <dbReference type="PROSITE" id="PS50878"/>
    </source>
</evidence>
<organism evidence="9 10">
    <name type="scientific">Arthrobacter alpinus</name>
    <dbReference type="NCBI Taxonomy" id="656366"/>
    <lineage>
        <taxon>Bacteria</taxon>
        <taxon>Bacillati</taxon>
        <taxon>Actinomycetota</taxon>
        <taxon>Actinomycetes</taxon>
        <taxon>Micrococcales</taxon>
        <taxon>Micrococcaceae</taxon>
        <taxon>Arthrobacter</taxon>
    </lineage>
</organism>
<keyword evidence="4" id="KW-0479">Metal-binding</keyword>
<dbReference type="PANTHER" id="PTHR34047:SF7">
    <property type="entry name" value="RNA-DIRECTED DNA POLYMERASE"/>
    <property type="match status" value="1"/>
</dbReference>
<dbReference type="GO" id="GO:0003723">
    <property type="term" value="F:RNA binding"/>
    <property type="evidence" value="ECO:0007669"/>
    <property type="project" value="InterPro"/>
</dbReference>